<evidence type="ECO:0000313" key="3">
    <source>
        <dbReference type="Proteomes" id="UP000749559"/>
    </source>
</evidence>
<feature type="region of interest" description="Disordered" evidence="1">
    <location>
        <begin position="421"/>
        <end position="469"/>
    </location>
</feature>
<feature type="compositionally biased region" description="Basic and acidic residues" evidence="1">
    <location>
        <begin position="189"/>
        <end position="208"/>
    </location>
</feature>
<dbReference type="OrthoDB" id="10032693at2759"/>
<feature type="compositionally biased region" description="Basic and acidic residues" evidence="1">
    <location>
        <begin position="216"/>
        <end position="226"/>
    </location>
</feature>
<feature type="region of interest" description="Disordered" evidence="1">
    <location>
        <begin position="1"/>
        <end position="144"/>
    </location>
</feature>
<gene>
    <name evidence="2" type="ORF">OFUS_LOCUS4208</name>
</gene>
<reference evidence="2" key="1">
    <citation type="submission" date="2022-03" db="EMBL/GenBank/DDBJ databases">
        <authorList>
            <person name="Martin C."/>
        </authorList>
    </citation>
    <scope>NUCLEOTIDE SEQUENCE</scope>
</reference>
<feature type="compositionally biased region" description="Low complexity" evidence="1">
    <location>
        <begin position="116"/>
        <end position="132"/>
    </location>
</feature>
<feature type="compositionally biased region" description="Basic residues" evidence="1">
    <location>
        <begin position="441"/>
        <end position="453"/>
    </location>
</feature>
<evidence type="ECO:0000313" key="2">
    <source>
        <dbReference type="EMBL" id="CAH1777124.1"/>
    </source>
</evidence>
<protein>
    <submittedName>
        <fullName evidence="2">Uncharacterized protein</fullName>
    </submittedName>
</protein>
<sequence length="689" mass="77118">MATSEELLKQSVLNTESDTADDNAAIEMTDENDRIKREVTGDIKASVDDDTSKEKKGQANTEENKDITNKDDINQDNTDDTETNENRNLIEDEKLGTDLKEPVSSSNVRNNDFDSNDTINDANTIDATNNANVGSMKDDNRPISASNTEERELGIYVDNTVAEDLNTDDEGIDIRNDTTFEGSGSGSNKHKDNENIKAKDDCTEKDDSNNVGFNAKENDLNKDDQPLNHVNMKTDNCEQCEECKKEKQAKSLGQLDQHDSNTKPLCAEEFDPADHVRNTLDPDDIQSNHNPVHISLTDIEHMAGLRGKTNTPASYYTEWTELKGSRPGSRLAPVSKDAMYKEAMSLISARCTSTQQGQGANRDTPLISLKEPPFGYRIPQYFYVQQKTPIPLKPLKAWRGYHGNVYFEPILVQPANIDEPTHIDKSKTEPQYSDSLAKILSRGKKGRPTRPRTTKSEPADSTPLVMNSRSKSAISAPTRTYVYGHSRPGTRQMVVLDKKSVLNRENVEIQEDLRCVLGQEATGTLALEPKHGRSSNPQQARLNRTKIYKGSMVSRTAKGNLNRPLLAVSGDRYNVPMSSPPILRAQTQYSQSNLRIGMSTPDMSTPTRTFSVENRLPPLEELRVNLRNMNYSPSSEELHYIMSTLEKNKHIKNNTTSYIRFENAKPDVYEAHLAKYQGNMTGHKKNGRA</sequence>
<comment type="caution">
    <text evidence="2">The sequence shown here is derived from an EMBL/GenBank/DDBJ whole genome shotgun (WGS) entry which is preliminary data.</text>
</comment>
<feature type="compositionally biased region" description="Basic and acidic residues" evidence="1">
    <location>
        <begin position="84"/>
        <end position="101"/>
    </location>
</feature>
<organism evidence="2 3">
    <name type="scientific">Owenia fusiformis</name>
    <name type="common">Polychaete worm</name>
    <dbReference type="NCBI Taxonomy" id="6347"/>
    <lineage>
        <taxon>Eukaryota</taxon>
        <taxon>Metazoa</taxon>
        <taxon>Spiralia</taxon>
        <taxon>Lophotrochozoa</taxon>
        <taxon>Annelida</taxon>
        <taxon>Polychaeta</taxon>
        <taxon>Sedentaria</taxon>
        <taxon>Canalipalpata</taxon>
        <taxon>Sabellida</taxon>
        <taxon>Oweniida</taxon>
        <taxon>Oweniidae</taxon>
        <taxon>Owenia</taxon>
    </lineage>
</organism>
<feature type="compositionally biased region" description="Basic and acidic residues" evidence="1">
    <location>
        <begin position="31"/>
        <end position="73"/>
    </location>
</feature>
<dbReference type="EMBL" id="CAIIXF020000002">
    <property type="protein sequence ID" value="CAH1777124.1"/>
    <property type="molecule type" value="Genomic_DNA"/>
</dbReference>
<proteinExistence type="predicted"/>
<keyword evidence="3" id="KW-1185">Reference proteome</keyword>
<name>A0A8J1THN4_OWEFU</name>
<dbReference type="Proteomes" id="UP000749559">
    <property type="component" value="Unassembled WGS sequence"/>
</dbReference>
<accession>A0A8J1THN4</accession>
<feature type="region of interest" description="Disordered" evidence="1">
    <location>
        <begin position="167"/>
        <end position="229"/>
    </location>
</feature>
<evidence type="ECO:0000256" key="1">
    <source>
        <dbReference type="SAM" id="MobiDB-lite"/>
    </source>
</evidence>
<dbReference type="AlphaFoldDB" id="A0A8J1THN4"/>